<feature type="transmembrane region" description="Helical" evidence="1">
    <location>
        <begin position="7"/>
        <end position="24"/>
    </location>
</feature>
<keyword evidence="3" id="KW-1185">Reference proteome</keyword>
<dbReference type="KEGG" id="dog:HP555_05135"/>
<organism evidence="2 3">
    <name type="scientific">Desulfobulbus oligotrophicus</name>
    <dbReference type="NCBI Taxonomy" id="1909699"/>
    <lineage>
        <taxon>Bacteria</taxon>
        <taxon>Pseudomonadati</taxon>
        <taxon>Thermodesulfobacteriota</taxon>
        <taxon>Desulfobulbia</taxon>
        <taxon>Desulfobulbales</taxon>
        <taxon>Desulfobulbaceae</taxon>
        <taxon>Desulfobulbus</taxon>
    </lineage>
</organism>
<name>A0A7T6AQ24_9BACT</name>
<keyword evidence="1" id="KW-0472">Membrane</keyword>
<evidence type="ECO:0000313" key="3">
    <source>
        <dbReference type="Proteomes" id="UP000596092"/>
    </source>
</evidence>
<keyword evidence="1" id="KW-1133">Transmembrane helix</keyword>
<dbReference type="InterPro" id="IPR036280">
    <property type="entry name" value="Multihaem_cyt_sf"/>
</dbReference>
<dbReference type="Proteomes" id="UP000596092">
    <property type="component" value="Chromosome"/>
</dbReference>
<proteinExistence type="predicted"/>
<accession>A0A7T6AQ24</accession>
<dbReference type="RefSeq" id="WP_199264110.1">
    <property type="nucleotide sequence ID" value="NZ_CP054140.1"/>
</dbReference>
<dbReference type="InterPro" id="IPR047668">
    <property type="entry name" value="DsrJ"/>
</dbReference>
<sequence length="123" mass="14026">MYDSGKIIAGLLIFVLFVTIPVWYNRGSAGAVPELELPKDATTCVLPAAEIRAEHMKLLNVWRDEVLRDGDRGTFEIDGKQYQKSLMLTCMKCHTSKVRFCDRCHDYTSVNPYCWNCHLAPVE</sequence>
<reference evidence="2 3" key="1">
    <citation type="submission" date="2020-05" db="EMBL/GenBank/DDBJ databases">
        <title>Complete genome of Desulfobulbus oligotrophicus.</title>
        <authorList>
            <person name="Podar M."/>
        </authorList>
    </citation>
    <scope>NUCLEOTIDE SEQUENCE [LARGE SCALE GENOMIC DNA]</scope>
    <source>
        <strain evidence="2 3">Prop6</strain>
    </source>
</reference>
<gene>
    <name evidence="2" type="primary">dsrJ</name>
    <name evidence="2" type="ORF">HP555_05135</name>
</gene>
<dbReference type="NCBIfam" id="NF038038">
    <property type="entry name" value="cytoc_DsrJ"/>
    <property type="match status" value="1"/>
</dbReference>
<dbReference type="SUPFAM" id="SSF48695">
    <property type="entry name" value="Multiheme cytochromes"/>
    <property type="match status" value="1"/>
</dbReference>
<protein>
    <submittedName>
        <fullName evidence="2">Sulfate reduction electron transfer complex DsrMKJOP subunit DsrJ</fullName>
    </submittedName>
</protein>
<evidence type="ECO:0000256" key="1">
    <source>
        <dbReference type="SAM" id="Phobius"/>
    </source>
</evidence>
<dbReference type="EMBL" id="CP054140">
    <property type="protein sequence ID" value="QQG65288.1"/>
    <property type="molecule type" value="Genomic_DNA"/>
</dbReference>
<evidence type="ECO:0000313" key="2">
    <source>
        <dbReference type="EMBL" id="QQG65288.1"/>
    </source>
</evidence>
<dbReference type="AlphaFoldDB" id="A0A7T6AQ24"/>
<keyword evidence="1" id="KW-0812">Transmembrane</keyword>